<dbReference type="NCBIfam" id="TIGR01409">
    <property type="entry name" value="TAT_signal_seq"/>
    <property type="match status" value="1"/>
</dbReference>
<dbReference type="PROSITE" id="PS51257">
    <property type="entry name" value="PROKAR_LIPOPROTEIN"/>
    <property type="match status" value="1"/>
</dbReference>
<dbReference type="AlphaFoldDB" id="A0A7Y9T1Z7"/>
<dbReference type="InterPro" id="IPR009078">
    <property type="entry name" value="Ferritin-like_SF"/>
</dbReference>
<proteinExistence type="predicted"/>
<dbReference type="PANTHER" id="PTHR31694:SF26">
    <property type="entry name" value="OS05G0151100 PROTEIN"/>
    <property type="match status" value="1"/>
</dbReference>
<dbReference type="Proteomes" id="UP000534186">
    <property type="component" value="Unassembled WGS sequence"/>
</dbReference>
<dbReference type="SUPFAM" id="SSF47240">
    <property type="entry name" value="Ferritin-like"/>
    <property type="match status" value="1"/>
</dbReference>
<sequence length="312" mass="32067">MEKKLNELIDKALSRRKFLAGAGTAAAGAMIIGCNSSTPAPTTTPTPTPTPLDIPDNDILNFALNLEYLEAEFYLYASTGSGLSSADALTGAGTTTVPQGIKAVPWTNSVFAQYAAEIAQDELNHVRFLQAAITKNSGTPVPRPALDLTFFGPLAVAAGITTAPTFNPFDSNNDFLIGAFVFEDVGVTAYTGAAPLLANNNILSAAAGIQATEAYHAAEIRTLITAVDGAAGNQTYTTIANQVSALRGKLGGGNETTLSVSSIVAADPTNAIAFHRTTDQVLHIVYGALGAGLSKGGFFPNGLNGNISVTAS</sequence>
<gene>
    <name evidence="1" type="ORF">HDF12_001408</name>
</gene>
<dbReference type="PROSITE" id="PS51318">
    <property type="entry name" value="TAT"/>
    <property type="match status" value="1"/>
</dbReference>
<dbReference type="Pfam" id="PF13668">
    <property type="entry name" value="Ferritin_2"/>
    <property type="match status" value="1"/>
</dbReference>
<dbReference type="InterPro" id="IPR052965">
    <property type="entry name" value="Pigment-catalase-like"/>
</dbReference>
<evidence type="ECO:0008006" key="3">
    <source>
        <dbReference type="Google" id="ProtNLM"/>
    </source>
</evidence>
<name>A0A7Y9T1Z7_9BACT</name>
<dbReference type="InterPro" id="IPR019546">
    <property type="entry name" value="TAT_signal_bac_arc"/>
</dbReference>
<dbReference type="CDD" id="cd00657">
    <property type="entry name" value="Ferritin_like"/>
    <property type="match status" value="1"/>
</dbReference>
<accession>A0A7Y9T1Z7</accession>
<evidence type="ECO:0000313" key="2">
    <source>
        <dbReference type="Proteomes" id="UP000534186"/>
    </source>
</evidence>
<evidence type="ECO:0000313" key="1">
    <source>
        <dbReference type="EMBL" id="NYF51043.1"/>
    </source>
</evidence>
<comment type="caution">
    <text evidence="1">The sequence shown here is derived from an EMBL/GenBank/DDBJ whole genome shotgun (WGS) entry which is preliminary data.</text>
</comment>
<dbReference type="InterPro" id="IPR006311">
    <property type="entry name" value="TAT_signal"/>
</dbReference>
<organism evidence="1 2">
    <name type="scientific">Tunturiibacter lichenicola</name>
    <dbReference type="NCBI Taxonomy" id="2051959"/>
    <lineage>
        <taxon>Bacteria</taxon>
        <taxon>Pseudomonadati</taxon>
        <taxon>Acidobacteriota</taxon>
        <taxon>Terriglobia</taxon>
        <taxon>Terriglobales</taxon>
        <taxon>Acidobacteriaceae</taxon>
        <taxon>Tunturiibacter</taxon>
    </lineage>
</organism>
<reference evidence="1 2" key="1">
    <citation type="submission" date="2020-07" db="EMBL/GenBank/DDBJ databases">
        <title>Genomic Encyclopedia of Type Strains, Phase IV (KMG-V): Genome sequencing to study the core and pangenomes of soil and plant-associated prokaryotes.</title>
        <authorList>
            <person name="Whitman W."/>
        </authorList>
    </citation>
    <scope>NUCLEOTIDE SEQUENCE [LARGE SCALE GENOMIC DNA]</scope>
    <source>
        <strain evidence="1 2">M8UP30</strain>
    </source>
</reference>
<protein>
    <recommendedName>
        <fullName evidence="3">Ferritin-like domain-containing protein</fullName>
    </recommendedName>
</protein>
<dbReference type="PANTHER" id="PTHR31694">
    <property type="entry name" value="DESICCATION-LIKE PROTEIN"/>
    <property type="match status" value="1"/>
</dbReference>
<dbReference type="EMBL" id="JACCCV010000001">
    <property type="protein sequence ID" value="NYF51043.1"/>
    <property type="molecule type" value="Genomic_DNA"/>
</dbReference>